<evidence type="ECO:0000256" key="3">
    <source>
        <dbReference type="ARBA" id="ARBA00013017"/>
    </source>
</evidence>
<dbReference type="AlphaFoldDB" id="A0A3S5GYK9"/>
<evidence type="ECO:0000313" key="15">
    <source>
        <dbReference type="EMBL" id="AYM54485.1"/>
    </source>
</evidence>
<evidence type="ECO:0000256" key="8">
    <source>
        <dbReference type="ARBA" id="ARBA00023284"/>
    </source>
</evidence>
<evidence type="ECO:0000256" key="5">
    <source>
        <dbReference type="ARBA" id="ARBA00022862"/>
    </source>
</evidence>
<dbReference type="InterPro" id="IPR036249">
    <property type="entry name" value="Thioredoxin-like_sf"/>
</dbReference>
<evidence type="ECO:0000256" key="2">
    <source>
        <dbReference type="ARBA" id="ARBA00011245"/>
    </source>
</evidence>
<keyword evidence="5" id="KW-0049">Antioxidant</keyword>
<protein>
    <recommendedName>
        <fullName evidence="3">thioredoxin-dependent peroxiredoxin</fullName>
        <ecNumber evidence="3">1.11.1.24</ecNumber>
    </recommendedName>
    <alternativeName>
        <fullName evidence="9">Thioredoxin peroxidase</fullName>
    </alternativeName>
    <alternativeName>
        <fullName evidence="11">Thioredoxin-dependent peroxiredoxin Bcp</fullName>
    </alternativeName>
</protein>
<dbReference type="Gene3D" id="3.40.30.10">
    <property type="entry name" value="Glutaredoxin"/>
    <property type="match status" value="1"/>
</dbReference>
<dbReference type="PANTHER" id="PTHR42801:SF4">
    <property type="entry name" value="AHPC_TSA FAMILY PROTEIN"/>
    <property type="match status" value="1"/>
</dbReference>
<sequence length="400" mass="41092">MPMPQAGDAAPDFVLQDQDGNSVTLSQLAGKNVVLYFYPKDDTPGCTVEACSFRDEHSVLEAAGAVVLGVSADSTASHRKFATKFNLPFPLLADTEHQVSDAYGVWGEKSLYGRKFLGINRATFLIGPDGKVKQVWPKVKVNGHVVEVLAALGAKPSAPVSGGSALEVEGAAPELPAASVKDSEWVDELTPLSGTPLTAPAQVTKFEPAKRKSAATKAPASKAASQDETPAGAAVAVTTAPEKKAAPAKKPASEKKAEPVKKSASEKKAAPVKTEPVKAAPEKKAAPAQKTSAKKAAPVKKAAAQKTSAKKAAPVKKVAAQKTSAKKAAPVKKVAAKKTSVKKAASVKKEAAKKAGPAKKTSAKKAAPVKKAAAKKSPAKKGASAKKSAPAKKKSAAKRK</sequence>
<dbReference type="SUPFAM" id="SSF52833">
    <property type="entry name" value="Thioredoxin-like"/>
    <property type="match status" value="1"/>
</dbReference>
<evidence type="ECO:0000256" key="7">
    <source>
        <dbReference type="ARBA" id="ARBA00023157"/>
    </source>
</evidence>
<dbReference type="InterPro" id="IPR000866">
    <property type="entry name" value="AhpC/TSA"/>
</dbReference>
<dbReference type="PANTHER" id="PTHR42801">
    <property type="entry name" value="THIOREDOXIN-DEPENDENT PEROXIDE REDUCTASE"/>
    <property type="match status" value="1"/>
</dbReference>
<dbReference type="InterPro" id="IPR050924">
    <property type="entry name" value="Peroxiredoxin_BCP/PrxQ"/>
</dbReference>
<evidence type="ECO:0000256" key="13">
    <source>
        <dbReference type="SAM" id="MobiDB-lite"/>
    </source>
</evidence>
<evidence type="ECO:0000259" key="14">
    <source>
        <dbReference type="PROSITE" id="PS51352"/>
    </source>
</evidence>
<evidence type="ECO:0000256" key="9">
    <source>
        <dbReference type="ARBA" id="ARBA00032824"/>
    </source>
</evidence>
<dbReference type="EMBL" id="MH908923">
    <property type="protein sequence ID" value="AYM54485.1"/>
    <property type="molecule type" value="Genomic_DNA"/>
</dbReference>
<keyword evidence="4" id="KW-0575">Peroxidase</keyword>
<feature type="compositionally biased region" description="Basic residues" evidence="13">
    <location>
        <begin position="389"/>
        <end position="400"/>
    </location>
</feature>
<feature type="region of interest" description="Disordered" evidence="13">
    <location>
        <begin position="191"/>
        <end position="400"/>
    </location>
</feature>
<feature type="domain" description="Thioredoxin" evidence="14">
    <location>
        <begin position="4"/>
        <end position="157"/>
    </location>
</feature>
<comment type="subunit">
    <text evidence="2">Monomer.</text>
</comment>
<feature type="compositionally biased region" description="Low complexity" evidence="13">
    <location>
        <begin position="354"/>
        <end position="371"/>
    </location>
</feature>
<feature type="compositionally biased region" description="Low complexity" evidence="13">
    <location>
        <begin position="215"/>
        <end position="240"/>
    </location>
</feature>
<dbReference type="PROSITE" id="PS51352">
    <property type="entry name" value="THIOREDOXIN_2"/>
    <property type="match status" value="1"/>
</dbReference>
<dbReference type="GO" id="GO:0045454">
    <property type="term" value="P:cell redox homeostasis"/>
    <property type="evidence" value="ECO:0007669"/>
    <property type="project" value="TreeGrafter"/>
</dbReference>
<keyword evidence="6" id="KW-0560">Oxidoreductase</keyword>
<dbReference type="CDD" id="cd03017">
    <property type="entry name" value="PRX_BCP"/>
    <property type="match status" value="1"/>
</dbReference>
<reference evidence="15" key="1">
    <citation type="journal article" date="2018" name="J. Ind. Microbiol. Biotechnol.">
        <title>Genome mining reveals uncommon alkylpyrones as type III PKS products from myxobacteria.</title>
        <authorList>
            <person name="Hug J.J."/>
            <person name="Panter F."/>
            <person name="Krug D."/>
            <person name="Muller R."/>
        </authorList>
    </citation>
    <scope>NUCLEOTIDE SEQUENCE</scope>
    <source>
        <strain evidence="15">MCy10608</strain>
    </source>
</reference>
<comment type="catalytic activity">
    <reaction evidence="12">
        <text>a hydroperoxide + [thioredoxin]-dithiol = an alcohol + [thioredoxin]-disulfide + H2O</text>
        <dbReference type="Rhea" id="RHEA:62620"/>
        <dbReference type="Rhea" id="RHEA-COMP:10698"/>
        <dbReference type="Rhea" id="RHEA-COMP:10700"/>
        <dbReference type="ChEBI" id="CHEBI:15377"/>
        <dbReference type="ChEBI" id="CHEBI:29950"/>
        <dbReference type="ChEBI" id="CHEBI:30879"/>
        <dbReference type="ChEBI" id="CHEBI:35924"/>
        <dbReference type="ChEBI" id="CHEBI:50058"/>
        <dbReference type="EC" id="1.11.1.24"/>
    </reaction>
</comment>
<name>A0A3S5GYK9_MYXFU</name>
<evidence type="ECO:0000256" key="6">
    <source>
        <dbReference type="ARBA" id="ARBA00023002"/>
    </source>
</evidence>
<keyword evidence="7" id="KW-1015">Disulfide bond</keyword>
<proteinExistence type="inferred from homology"/>
<evidence type="ECO:0000256" key="4">
    <source>
        <dbReference type="ARBA" id="ARBA00022559"/>
    </source>
</evidence>
<evidence type="ECO:0000256" key="1">
    <source>
        <dbReference type="ARBA" id="ARBA00003330"/>
    </source>
</evidence>
<accession>A0A3S5GYK9</accession>
<dbReference type="NCBIfam" id="NF006960">
    <property type="entry name" value="PRK09437.1"/>
    <property type="match status" value="1"/>
</dbReference>
<dbReference type="InterPro" id="IPR013766">
    <property type="entry name" value="Thioredoxin_domain"/>
</dbReference>
<comment type="similarity">
    <text evidence="10">Belongs to the peroxiredoxin family. BCP/PrxQ subfamily.</text>
</comment>
<organism evidence="15">
    <name type="scientific">Myxococcus fulvus</name>
    <dbReference type="NCBI Taxonomy" id="33"/>
    <lineage>
        <taxon>Bacteria</taxon>
        <taxon>Pseudomonadati</taxon>
        <taxon>Myxococcota</taxon>
        <taxon>Myxococcia</taxon>
        <taxon>Myxococcales</taxon>
        <taxon>Cystobacterineae</taxon>
        <taxon>Myxococcaceae</taxon>
        <taxon>Myxococcus</taxon>
    </lineage>
</organism>
<dbReference type="FunFam" id="3.40.30.10:FF:000007">
    <property type="entry name" value="Thioredoxin-dependent thiol peroxidase"/>
    <property type="match status" value="1"/>
</dbReference>
<feature type="compositionally biased region" description="Low complexity" evidence="13">
    <location>
        <begin position="286"/>
        <end position="333"/>
    </location>
</feature>
<evidence type="ECO:0000256" key="11">
    <source>
        <dbReference type="ARBA" id="ARBA00042639"/>
    </source>
</evidence>
<feature type="compositionally biased region" description="Basic and acidic residues" evidence="13">
    <location>
        <begin position="241"/>
        <end position="269"/>
    </location>
</feature>
<dbReference type="GO" id="GO:0034599">
    <property type="term" value="P:cellular response to oxidative stress"/>
    <property type="evidence" value="ECO:0007669"/>
    <property type="project" value="TreeGrafter"/>
</dbReference>
<keyword evidence="8" id="KW-0676">Redox-active center</keyword>
<dbReference type="Pfam" id="PF00578">
    <property type="entry name" value="AhpC-TSA"/>
    <property type="match status" value="1"/>
</dbReference>
<evidence type="ECO:0000256" key="12">
    <source>
        <dbReference type="ARBA" id="ARBA00049091"/>
    </source>
</evidence>
<evidence type="ECO:0000256" key="10">
    <source>
        <dbReference type="ARBA" id="ARBA00038489"/>
    </source>
</evidence>
<dbReference type="GO" id="GO:0008379">
    <property type="term" value="F:thioredoxin peroxidase activity"/>
    <property type="evidence" value="ECO:0007669"/>
    <property type="project" value="TreeGrafter"/>
</dbReference>
<comment type="function">
    <text evidence="1">Thiol-specific peroxidase that catalyzes the reduction of hydrogen peroxide and organic hydroperoxides to water and alcohols, respectively. Plays a role in cell protection against oxidative stress by detoxifying peroxides and as sensor of hydrogen peroxide-mediated signaling events.</text>
</comment>
<dbReference type="GO" id="GO:0005737">
    <property type="term" value="C:cytoplasm"/>
    <property type="evidence" value="ECO:0007669"/>
    <property type="project" value="TreeGrafter"/>
</dbReference>
<dbReference type="EC" id="1.11.1.24" evidence="3"/>